<dbReference type="InterPro" id="IPR017170">
    <property type="entry name" value="Lhr-like"/>
</dbReference>
<dbReference type="EMBL" id="SODV01000001">
    <property type="protein sequence ID" value="TDX00571.1"/>
    <property type="molecule type" value="Genomic_DNA"/>
</dbReference>
<dbReference type="CDD" id="cd18796">
    <property type="entry name" value="SF2_C_LHR"/>
    <property type="match status" value="1"/>
</dbReference>
<evidence type="ECO:0000259" key="10">
    <source>
        <dbReference type="PROSITE" id="PS51192"/>
    </source>
</evidence>
<dbReference type="InterPro" id="IPR045628">
    <property type="entry name" value="Lhr_WH_dom"/>
</dbReference>
<comment type="similarity">
    <text evidence="9">Belongs to the Lhr helicase family. Lhr-Core subfamily.</text>
</comment>
<dbReference type="Pfam" id="PF00271">
    <property type="entry name" value="Helicase_C"/>
    <property type="match status" value="1"/>
</dbReference>
<evidence type="ECO:0000256" key="2">
    <source>
        <dbReference type="ARBA" id="ARBA00022763"/>
    </source>
</evidence>
<dbReference type="SMART" id="SM00487">
    <property type="entry name" value="DEXDc"/>
    <property type="match status" value="1"/>
</dbReference>
<evidence type="ECO:0000256" key="8">
    <source>
        <dbReference type="ARBA" id="ARBA00023235"/>
    </source>
</evidence>
<dbReference type="SUPFAM" id="SSF52540">
    <property type="entry name" value="P-loop containing nucleoside triphosphate hydrolases"/>
    <property type="match status" value="1"/>
</dbReference>
<dbReference type="InterPro" id="IPR013701">
    <property type="entry name" value="Lhr-like_DEAD/DEAH_assoc"/>
</dbReference>
<evidence type="ECO:0000256" key="6">
    <source>
        <dbReference type="ARBA" id="ARBA00023125"/>
    </source>
</evidence>
<dbReference type="PROSITE" id="PS51194">
    <property type="entry name" value="HELICASE_CTER"/>
    <property type="match status" value="1"/>
</dbReference>
<dbReference type="SMART" id="SM00490">
    <property type="entry name" value="HELICc"/>
    <property type="match status" value="1"/>
</dbReference>
<evidence type="ECO:0000256" key="3">
    <source>
        <dbReference type="ARBA" id="ARBA00022801"/>
    </source>
</evidence>
<proteinExistence type="inferred from homology"/>
<dbReference type="Pfam" id="PF08494">
    <property type="entry name" value="DEAD_assoc"/>
    <property type="match status" value="1"/>
</dbReference>
<dbReference type="InterPro" id="IPR001650">
    <property type="entry name" value="Helicase_C-like"/>
</dbReference>
<dbReference type="GO" id="GO:0004386">
    <property type="term" value="F:helicase activity"/>
    <property type="evidence" value="ECO:0007669"/>
    <property type="project" value="UniProtKB-KW"/>
</dbReference>
<dbReference type="InterPro" id="IPR011545">
    <property type="entry name" value="DEAD/DEAH_box_helicase_dom"/>
</dbReference>
<dbReference type="NCBIfam" id="TIGR04121">
    <property type="entry name" value="DEXH_lig_assoc"/>
    <property type="match status" value="1"/>
</dbReference>
<dbReference type="Proteomes" id="UP000294498">
    <property type="component" value="Unassembled WGS sequence"/>
</dbReference>
<keyword evidence="1" id="KW-0547">Nucleotide-binding</keyword>
<dbReference type="InterPro" id="IPR026362">
    <property type="entry name" value="DEXH_lig_assoc"/>
</dbReference>
<comment type="caution">
    <text evidence="12">The sequence shown here is derived from an EMBL/GenBank/DDBJ whole genome shotgun (WGS) entry which is preliminary data.</text>
</comment>
<dbReference type="GO" id="GO:0016887">
    <property type="term" value="F:ATP hydrolysis activity"/>
    <property type="evidence" value="ECO:0007669"/>
    <property type="project" value="TreeGrafter"/>
</dbReference>
<evidence type="ECO:0000256" key="1">
    <source>
        <dbReference type="ARBA" id="ARBA00022741"/>
    </source>
</evidence>
<dbReference type="PIRSF" id="PIRSF037307">
    <property type="entry name" value="Lhr-like_helic_prd"/>
    <property type="match status" value="1"/>
</dbReference>
<dbReference type="PANTHER" id="PTHR47962">
    <property type="entry name" value="ATP-DEPENDENT HELICASE LHR-RELATED-RELATED"/>
    <property type="match status" value="1"/>
</dbReference>
<gene>
    <name evidence="12" type="ORF">EDB95_1596</name>
</gene>
<dbReference type="CDD" id="cd17922">
    <property type="entry name" value="DEXHc_LHR-like"/>
    <property type="match status" value="1"/>
</dbReference>
<dbReference type="GO" id="GO:0003677">
    <property type="term" value="F:DNA binding"/>
    <property type="evidence" value="ECO:0007669"/>
    <property type="project" value="UniProtKB-KW"/>
</dbReference>
<keyword evidence="4 12" id="KW-0347">Helicase</keyword>
<evidence type="ECO:0000256" key="4">
    <source>
        <dbReference type="ARBA" id="ARBA00022806"/>
    </source>
</evidence>
<sequence>MNFPSSPGYRLILDWLSASGRKPFAFQEETWAEIDRGHSGLVNAPTGYGKTYSVFLGALIQYINEHPKDFKSKAPGSLRLLWISPLRALAKDIGRAMEEALAELNIPWTVGIRNGDTDPQERARQMKHLPDILVTTPESLHLMLAQKGHPAIFKSLRIVAVDEWHELLGSKRGVQVELGLSRLRGLRGDVQVWGISATIGNLEEAMRVLLPHPEETDRIIRADLAKKIKILSILPDEIEKYPWAGHLGIRMADKVVPIIEEGGTTLVFINTRGMAERWYQVLLDTDPGLAGVLALHHGSIEMELRNWVEEALHTGRLKAVVTTASLDLGVDFRPVDTVVQVGSPKGVARFLQRAGRSGHQPGATSVIHFLPTHSLELVEAAALKDAIAEEMVENREPRLLCYDVLIQYLCTLAIGEGFRPEEVWKEVSGTYCYQALTIEDFGQLLSFIVTGGSALQQYDEFKKVIVDEAGVYRITSRRIAMRHRLHIGTIVSDAMLKVRFVSGGYVGVIEEYFISRLSPGDTFTLAGRILEFVMIKDMAVLVRKSTAKKALVPSWNGGRMPLSANLGIMLRRKFHEAGRRTRTPGVYPPSVELDALQSLFELQQTLSHIPMDNELLVEQIETEDGFHLFVFPFEGRLVHQAMSALMAYRIAQIRPITFSIAMNDYGFELLSDQPIPVDDSNVYELFSLENLFMDIQKSVNSVEMARRKFRDISVISGLIFQGYPGEHKKARHLQSSAGLLFNVFAEYDPGHLLLKQAFQEVMDQEMEEGRLRAALQRIAESRIVCTFPDRLTPFCFPVKVDSMREELTSEKLEDRIKRMQVQLER</sequence>
<feature type="domain" description="Helicase C-terminal" evidence="11">
    <location>
        <begin position="251"/>
        <end position="399"/>
    </location>
</feature>
<keyword evidence="7" id="KW-0234">DNA repair</keyword>
<evidence type="ECO:0000256" key="9">
    <source>
        <dbReference type="ARBA" id="ARBA00093467"/>
    </source>
</evidence>
<keyword evidence="8" id="KW-0413">Isomerase</keyword>
<dbReference type="Pfam" id="PF19306">
    <property type="entry name" value="WHD_Lhr"/>
    <property type="match status" value="1"/>
</dbReference>
<organism evidence="12 13">
    <name type="scientific">Dinghuibacter silviterrae</name>
    <dbReference type="NCBI Taxonomy" id="1539049"/>
    <lineage>
        <taxon>Bacteria</taxon>
        <taxon>Pseudomonadati</taxon>
        <taxon>Bacteroidota</taxon>
        <taxon>Chitinophagia</taxon>
        <taxon>Chitinophagales</taxon>
        <taxon>Chitinophagaceae</taxon>
        <taxon>Dinghuibacter</taxon>
    </lineage>
</organism>
<dbReference type="Gene3D" id="3.40.50.300">
    <property type="entry name" value="P-loop containing nucleotide triphosphate hydrolases"/>
    <property type="match status" value="2"/>
</dbReference>
<evidence type="ECO:0000256" key="7">
    <source>
        <dbReference type="ARBA" id="ARBA00023204"/>
    </source>
</evidence>
<evidence type="ECO:0000313" key="12">
    <source>
        <dbReference type="EMBL" id="TDX00571.1"/>
    </source>
</evidence>
<keyword evidence="2" id="KW-0227">DNA damage</keyword>
<evidence type="ECO:0000256" key="5">
    <source>
        <dbReference type="ARBA" id="ARBA00022840"/>
    </source>
</evidence>
<feature type="domain" description="Helicase ATP-binding" evidence="10">
    <location>
        <begin position="31"/>
        <end position="217"/>
    </location>
</feature>
<dbReference type="Pfam" id="PF00270">
    <property type="entry name" value="DEAD"/>
    <property type="match status" value="1"/>
</dbReference>
<dbReference type="GO" id="GO:0005524">
    <property type="term" value="F:ATP binding"/>
    <property type="evidence" value="ECO:0007669"/>
    <property type="project" value="UniProtKB-KW"/>
</dbReference>
<dbReference type="InterPro" id="IPR027417">
    <property type="entry name" value="P-loop_NTPase"/>
</dbReference>
<dbReference type="RefSeq" id="WP_133992355.1">
    <property type="nucleotide sequence ID" value="NZ_SODV01000001.1"/>
</dbReference>
<evidence type="ECO:0000259" key="11">
    <source>
        <dbReference type="PROSITE" id="PS51194"/>
    </source>
</evidence>
<keyword evidence="3" id="KW-0378">Hydrolase</keyword>
<keyword evidence="6" id="KW-0238">DNA-binding</keyword>
<dbReference type="PANTHER" id="PTHR47962:SF3">
    <property type="entry name" value="LARGE ATP-DEPENDENT HELICASE-RELATED PROTEIN"/>
    <property type="match status" value="1"/>
</dbReference>
<keyword evidence="13" id="KW-1185">Reference proteome</keyword>
<dbReference type="InterPro" id="IPR014001">
    <property type="entry name" value="Helicase_ATP-bd"/>
</dbReference>
<protein>
    <submittedName>
        <fullName evidence="12">ATP-dependent Lhr-like helicase</fullName>
    </submittedName>
</protein>
<dbReference type="PROSITE" id="PS51192">
    <property type="entry name" value="HELICASE_ATP_BIND_1"/>
    <property type="match status" value="1"/>
</dbReference>
<name>A0A4R8DTW8_9BACT</name>
<dbReference type="AlphaFoldDB" id="A0A4R8DTW8"/>
<keyword evidence="5" id="KW-0067">ATP-binding</keyword>
<accession>A0A4R8DTW8</accession>
<dbReference type="GO" id="GO:0006281">
    <property type="term" value="P:DNA repair"/>
    <property type="evidence" value="ECO:0007669"/>
    <property type="project" value="UniProtKB-KW"/>
</dbReference>
<dbReference type="InterPro" id="IPR052511">
    <property type="entry name" value="ATP-dep_Helicase"/>
</dbReference>
<dbReference type="OrthoDB" id="9815222at2"/>
<evidence type="ECO:0000313" key="13">
    <source>
        <dbReference type="Proteomes" id="UP000294498"/>
    </source>
</evidence>
<reference evidence="12 13" key="1">
    <citation type="submission" date="2019-03" db="EMBL/GenBank/DDBJ databases">
        <title>Genomic Encyclopedia of Type Strains, Phase IV (KMG-IV): sequencing the most valuable type-strain genomes for metagenomic binning, comparative biology and taxonomic classification.</title>
        <authorList>
            <person name="Goeker M."/>
        </authorList>
    </citation>
    <scope>NUCLEOTIDE SEQUENCE [LARGE SCALE GENOMIC DNA]</scope>
    <source>
        <strain evidence="12 13">DSM 100059</strain>
    </source>
</reference>